<dbReference type="RefSeq" id="WP_307526296.1">
    <property type="nucleotide sequence ID" value="NZ_JAUSZI010000002.1"/>
</dbReference>
<protein>
    <submittedName>
        <fullName evidence="1">Uncharacterized protein</fullName>
    </submittedName>
</protein>
<proteinExistence type="predicted"/>
<dbReference type="Proteomes" id="UP001230328">
    <property type="component" value="Unassembled WGS sequence"/>
</dbReference>
<accession>A0ABU0T449</accession>
<dbReference type="InterPro" id="IPR011044">
    <property type="entry name" value="Quino_amine_DH_bsu"/>
</dbReference>
<dbReference type="EMBL" id="JAUSZI010000002">
    <property type="protein sequence ID" value="MDQ1030589.1"/>
    <property type="molecule type" value="Genomic_DNA"/>
</dbReference>
<evidence type="ECO:0000313" key="1">
    <source>
        <dbReference type="EMBL" id="MDQ1030589.1"/>
    </source>
</evidence>
<name>A0ABU0T449_9ACTN</name>
<organism evidence="1 2">
    <name type="scientific">Streptomyces umbrinus</name>
    <dbReference type="NCBI Taxonomy" id="67370"/>
    <lineage>
        <taxon>Bacteria</taxon>
        <taxon>Bacillati</taxon>
        <taxon>Actinomycetota</taxon>
        <taxon>Actinomycetes</taxon>
        <taxon>Kitasatosporales</taxon>
        <taxon>Streptomycetaceae</taxon>
        <taxon>Streptomyces</taxon>
        <taxon>Streptomyces phaeochromogenes group</taxon>
    </lineage>
</organism>
<sequence>MIPRIDGGTDPIGMARKVARKGDWRTLWWLILSLPLPQAAGAAAHLKRRKWDPPSDADARLADVLTGLPPREATRLGAELFDRTTHRLSDTLGFASPVGFSVRHPVVALDLRGRDAHTSRVVTVDRTGVRSTLYEGPAQHWSLCAIDSETVVARREFDSGGYRGDTEVVEYTPGREAVLAQGSGLLDAVVEATATGFVMGTKLNGVAFALADGEQEQLNLREFGLRRADLFAVDATGTRIAFADDTRILVTDSRLQPMHDIVVESLRHGSINAITFTEDSIVTAGYDKGLYRWQVIGGRLRGLHDGWHSSPRTFFRLNPVAPWNLLVAEGGNVNYHYDIATLERSPAPPFLVQAGPDSKDDDLALPRAVGKFASSPYGRLAVYEGMLALSTRNSSTDFYSTIVQDLEHPLNLLMKPLSTLTAADADRARPHLDAPSGTPDTYALTATERAVLAAAVEACAWAPKVTGG</sequence>
<gene>
    <name evidence="1" type="ORF">QF035_008171</name>
</gene>
<dbReference type="SUPFAM" id="SSF50969">
    <property type="entry name" value="YVTN repeat-like/Quinoprotein amine dehydrogenase"/>
    <property type="match status" value="1"/>
</dbReference>
<evidence type="ECO:0000313" key="2">
    <source>
        <dbReference type="Proteomes" id="UP001230328"/>
    </source>
</evidence>
<keyword evidence="2" id="KW-1185">Reference proteome</keyword>
<reference evidence="1 2" key="1">
    <citation type="submission" date="2023-07" db="EMBL/GenBank/DDBJ databases">
        <title>Comparative genomics of wheat-associated soil bacteria to identify genetic determinants of phenazine resistance.</title>
        <authorList>
            <person name="Mouncey N."/>
        </authorList>
    </citation>
    <scope>NUCLEOTIDE SEQUENCE [LARGE SCALE GENOMIC DNA]</scope>
    <source>
        <strain evidence="1 2">V2I4</strain>
    </source>
</reference>
<comment type="caution">
    <text evidence="1">The sequence shown here is derived from an EMBL/GenBank/DDBJ whole genome shotgun (WGS) entry which is preliminary data.</text>
</comment>